<accession>A0A238WV25</accession>
<keyword evidence="3 7" id="KW-0812">Transmembrane</keyword>
<protein>
    <submittedName>
        <fullName evidence="9">Uncharacterized membrane protein YckC, RDD family</fullName>
    </submittedName>
</protein>
<evidence type="ECO:0000256" key="7">
    <source>
        <dbReference type="SAM" id="Phobius"/>
    </source>
</evidence>
<dbReference type="Proteomes" id="UP000198420">
    <property type="component" value="Unassembled WGS sequence"/>
</dbReference>
<comment type="subcellular location">
    <subcellularLocation>
        <location evidence="1">Cell membrane</location>
        <topology evidence="1">Multi-pass membrane protein</topology>
    </subcellularLocation>
</comment>
<feature type="transmembrane region" description="Helical" evidence="7">
    <location>
        <begin position="140"/>
        <end position="162"/>
    </location>
</feature>
<dbReference type="PANTHER" id="PTHR36115">
    <property type="entry name" value="PROLINE-RICH ANTIGEN HOMOLOG-RELATED"/>
    <property type="match status" value="1"/>
</dbReference>
<dbReference type="AlphaFoldDB" id="A0A238WV25"/>
<keyword evidence="4 7" id="KW-1133">Transmembrane helix</keyword>
<dbReference type="InterPro" id="IPR010432">
    <property type="entry name" value="RDD"/>
</dbReference>
<evidence type="ECO:0000256" key="5">
    <source>
        <dbReference type="ARBA" id="ARBA00023136"/>
    </source>
</evidence>
<feature type="transmembrane region" description="Helical" evidence="7">
    <location>
        <begin position="100"/>
        <end position="120"/>
    </location>
</feature>
<reference evidence="10" key="1">
    <citation type="submission" date="2017-06" db="EMBL/GenBank/DDBJ databases">
        <authorList>
            <person name="Varghese N."/>
            <person name="Submissions S."/>
        </authorList>
    </citation>
    <scope>NUCLEOTIDE SEQUENCE [LARGE SCALE GENOMIC DNA]</scope>
    <source>
        <strain evidence="10">DSM 44485</strain>
    </source>
</reference>
<gene>
    <name evidence="9" type="ORF">SAMN06265355_103339</name>
</gene>
<evidence type="ECO:0000256" key="4">
    <source>
        <dbReference type="ARBA" id="ARBA00022989"/>
    </source>
</evidence>
<proteinExistence type="predicted"/>
<keyword evidence="5 7" id="KW-0472">Membrane</keyword>
<feature type="region of interest" description="Disordered" evidence="6">
    <location>
        <begin position="1"/>
        <end position="91"/>
    </location>
</feature>
<dbReference type="Pfam" id="PF06271">
    <property type="entry name" value="RDD"/>
    <property type="match status" value="1"/>
</dbReference>
<dbReference type="EMBL" id="FZNP01000003">
    <property type="protein sequence ID" value="SNR50397.1"/>
    <property type="molecule type" value="Genomic_DNA"/>
</dbReference>
<organism evidence="9 10">
    <name type="scientific">Actinomadura mexicana</name>
    <dbReference type="NCBI Taxonomy" id="134959"/>
    <lineage>
        <taxon>Bacteria</taxon>
        <taxon>Bacillati</taxon>
        <taxon>Actinomycetota</taxon>
        <taxon>Actinomycetes</taxon>
        <taxon>Streptosporangiales</taxon>
        <taxon>Thermomonosporaceae</taxon>
        <taxon>Actinomadura</taxon>
    </lineage>
</organism>
<evidence type="ECO:0000313" key="10">
    <source>
        <dbReference type="Proteomes" id="UP000198420"/>
    </source>
</evidence>
<sequence>MSEPPQDTPKPGSGWQPPDQLPGEAPASPERPPPYQGSYGGPPAQAVPAAGYGHPGAPPPQAPPVPGYGPPGHHHPGQHPGRHGPQDGIAGRGARLGAGILDSVLLGIAATPAVLFSIRWDRLEDMARSGEPMTDPMDLYNIPRLLTGYAIAFLLGFVYFTVLHARWGQTLGKKAFGIRLVRAADLSAVSWGQALGRQAFVYAISVTTGALNLLTPVAGILGLVGLLDNAWILWDERRQALHDKVAGTVVVKATPWTPNPYAREQTRS</sequence>
<dbReference type="PANTHER" id="PTHR36115:SF4">
    <property type="entry name" value="MEMBRANE PROTEIN"/>
    <property type="match status" value="1"/>
</dbReference>
<feature type="compositionally biased region" description="Low complexity" evidence="6">
    <location>
        <begin position="41"/>
        <end position="52"/>
    </location>
</feature>
<dbReference type="InterPro" id="IPR051791">
    <property type="entry name" value="Pra-immunoreactive"/>
</dbReference>
<dbReference type="GO" id="GO:0005886">
    <property type="term" value="C:plasma membrane"/>
    <property type="evidence" value="ECO:0007669"/>
    <property type="project" value="UniProtKB-SubCell"/>
</dbReference>
<evidence type="ECO:0000259" key="8">
    <source>
        <dbReference type="Pfam" id="PF06271"/>
    </source>
</evidence>
<evidence type="ECO:0000313" key="9">
    <source>
        <dbReference type="EMBL" id="SNR50397.1"/>
    </source>
</evidence>
<feature type="domain" description="RDD" evidence="8">
    <location>
        <begin position="90"/>
        <end position="247"/>
    </location>
</feature>
<evidence type="ECO:0000256" key="1">
    <source>
        <dbReference type="ARBA" id="ARBA00004651"/>
    </source>
</evidence>
<evidence type="ECO:0000256" key="2">
    <source>
        <dbReference type="ARBA" id="ARBA00022475"/>
    </source>
</evidence>
<keyword evidence="2" id="KW-1003">Cell membrane</keyword>
<keyword evidence="10" id="KW-1185">Reference proteome</keyword>
<feature type="compositionally biased region" description="Basic residues" evidence="6">
    <location>
        <begin position="72"/>
        <end position="82"/>
    </location>
</feature>
<evidence type="ECO:0000256" key="6">
    <source>
        <dbReference type="SAM" id="MobiDB-lite"/>
    </source>
</evidence>
<dbReference type="OrthoDB" id="9774993at2"/>
<evidence type="ECO:0000256" key="3">
    <source>
        <dbReference type="ARBA" id="ARBA00022692"/>
    </source>
</evidence>
<dbReference type="RefSeq" id="WP_089311394.1">
    <property type="nucleotide sequence ID" value="NZ_FZNP01000003.1"/>
</dbReference>
<feature type="transmembrane region" description="Helical" evidence="7">
    <location>
        <begin position="210"/>
        <end position="234"/>
    </location>
</feature>
<name>A0A238WV25_9ACTN</name>
<feature type="compositionally biased region" description="Pro residues" evidence="6">
    <location>
        <begin position="56"/>
        <end position="69"/>
    </location>
</feature>